<accession>A0A5N4DQG1</accession>
<comment type="caution">
    <text evidence="2">The sequence shown here is derived from an EMBL/GenBank/DDBJ whole genome shotgun (WGS) entry which is preliminary data.</text>
</comment>
<keyword evidence="3" id="KW-1185">Reference proteome</keyword>
<protein>
    <submittedName>
        <fullName evidence="2">Uncharacterized protein</fullName>
    </submittedName>
</protein>
<proteinExistence type="predicted"/>
<sequence>MDPHCTAKAHSVGRGQVGARLEIRQSLYPCGLKDTEMTQKALDSAKKGPYPVPQALKGSALVHLCPYPFPPGMSMFTSGAHVPLLDHSPGAWDPLLKHSQAHFQGLPITLHLIHPLKDGPGHLRADPQAHRAAVCREDCSIHTVCIRTLEDTEFEGATLLALKEEKETISQRCGQPLEVGKGKKPDSPPELCQPLDFSPVRPKVGRESRWVADWGQGDRTFHLAVT</sequence>
<dbReference type="Proteomes" id="UP000299084">
    <property type="component" value="Unassembled WGS sequence"/>
</dbReference>
<dbReference type="AlphaFoldDB" id="A0A5N4DQG1"/>
<evidence type="ECO:0000313" key="3">
    <source>
        <dbReference type="Proteomes" id="UP000299084"/>
    </source>
</evidence>
<evidence type="ECO:0000313" key="2">
    <source>
        <dbReference type="EMBL" id="KAB1273184.1"/>
    </source>
</evidence>
<name>A0A5N4DQG1_CAMDR</name>
<reference evidence="2 3" key="1">
    <citation type="journal article" date="2019" name="Mol. Ecol. Resour.">
        <title>Improving Illumina assemblies with Hi-C and long reads: an example with the North African dromedary.</title>
        <authorList>
            <person name="Elbers J.P."/>
            <person name="Rogers M.F."/>
            <person name="Perelman P.L."/>
            <person name="Proskuryakova A.A."/>
            <person name="Serdyukova N.A."/>
            <person name="Johnson W.E."/>
            <person name="Horin P."/>
            <person name="Corander J."/>
            <person name="Murphy D."/>
            <person name="Burger P.A."/>
        </authorList>
    </citation>
    <scope>NUCLEOTIDE SEQUENCE [LARGE SCALE GENOMIC DNA]</scope>
    <source>
        <strain evidence="2">Drom800</strain>
        <tissue evidence="2">Blood</tissue>
    </source>
</reference>
<feature type="region of interest" description="Disordered" evidence="1">
    <location>
        <begin position="173"/>
        <end position="199"/>
    </location>
</feature>
<evidence type="ECO:0000256" key="1">
    <source>
        <dbReference type="SAM" id="MobiDB-lite"/>
    </source>
</evidence>
<organism evidence="2 3">
    <name type="scientific">Camelus dromedarius</name>
    <name type="common">Dromedary</name>
    <name type="synonym">Arabian camel</name>
    <dbReference type="NCBI Taxonomy" id="9838"/>
    <lineage>
        <taxon>Eukaryota</taxon>
        <taxon>Metazoa</taxon>
        <taxon>Chordata</taxon>
        <taxon>Craniata</taxon>
        <taxon>Vertebrata</taxon>
        <taxon>Euteleostomi</taxon>
        <taxon>Mammalia</taxon>
        <taxon>Eutheria</taxon>
        <taxon>Laurasiatheria</taxon>
        <taxon>Artiodactyla</taxon>
        <taxon>Tylopoda</taxon>
        <taxon>Camelidae</taxon>
        <taxon>Camelus</taxon>
    </lineage>
</organism>
<dbReference type="EMBL" id="JWIN03000009">
    <property type="protein sequence ID" value="KAB1273184.1"/>
    <property type="molecule type" value="Genomic_DNA"/>
</dbReference>
<gene>
    <name evidence="2" type="ORF">Cadr_000010891</name>
</gene>